<comment type="caution">
    <text evidence="3">The sequence shown here is derived from an EMBL/GenBank/DDBJ whole genome shotgun (WGS) entry which is preliminary data.</text>
</comment>
<keyword evidence="2" id="KW-0560">Oxidoreductase</keyword>
<dbReference type="InterPro" id="IPR001128">
    <property type="entry name" value="Cyt_P450"/>
</dbReference>
<sequence>MTATADWVDVAAMLRDPYETYARLRAQGPVVRVPALGRHLVTGFAACRAVEADQATYSADVSGSGATMARALGAKPMLRQDDPRHEAERAPINPGLRAKSIRATWVPRFAHNAESQLDVLRERGPERAELNRDYAAPVAARNLVDLLGLPEATPEGMQRWSHAFIAGIGNLGDDPDVWARCDAAQREVDEHLDALIPHLRRHPDPSMTSALVNGGLPEPAVRANVKLTISGGMNEPQHMITNMVWALSRHPEQRDRVLADPALWPVVFDEALRWLSPIGMYPRETTRATVLDGVDLPRGTILGVVIGAANRDPAVFDHPERFDIARSQRAHLGFGSGVHLCPGHWAARIAVGEIAVPRLYAALPGLRTDTRREEAWSGWVFRGLTDLPVTWGPPAL</sequence>
<dbReference type="InterPro" id="IPR036396">
    <property type="entry name" value="Cyt_P450_sf"/>
</dbReference>
<organism evidence="3 4">
    <name type="scientific">Actinomycetospora rhizophila</name>
    <dbReference type="NCBI Taxonomy" id="1416876"/>
    <lineage>
        <taxon>Bacteria</taxon>
        <taxon>Bacillati</taxon>
        <taxon>Actinomycetota</taxon>
        <taxon>Actinomycetes</taxon>
        <taxon>Pseudonocardiales</taxon>
        <taxon>Pseudonocardiaceae</taxon>
        <taxon>Actinomycetospora</taxon>
    </lineage>
</organism>
<evidence type="ECO:0000256" key="1">
    <source>
        <dbReference type="ARBA" id="ARBA00010617"/>
    </source>
</evidence>
<accession>A0ABV9ZKP3</accession>
<dbReference type="Gene3D" id="1.10.630.10">
    <property type="entry name" value="Cytochrome P450"/>
    <property type="match status" value="1"/>
</dbReference>
<evidence type="ECO:0000256" key="2">
    <source>
        <dbReference type="RuleBase" id="RU000461"/>
    </source>
</evidence>
<name>A0ABV9ZKP3_9PSEU</name>
<dbReference type="SUPFAM" id="SSF48264">
    <property type="entry name" value="Cytochrome P450"/>
    <property type="match status" value="1"/>
</dbReference>
<gene>
    <name evidence="3" type="ORF">ACFPK1_22275</name>
</gene>
<dbReference type="PANTHER" id="PTHR46696">
    <property type="entry name" value="P450, PUTATIVE (EUROFUNG)-RELATED"/>
    <property type="match status" value="1"/>
</dbReference>
<protein>
    <submittedName>
        <fullName evidence="3">Cytochrome P450</fullName>
    </submittedName>
</protein>
<dbReference type="RefSeq" id="WP_378023137.1">
    <property type="nucleotide sequence ID" value="NZ_JBHSKG010000013.1"/>
</dbReference>
<dbReference type="Proteomes" id="UP001596175">
    <property type="component" value="Unassembled WGS sequence"/>
</dbReference>
<dbReference type="InterPro" id="IPR017972">
    <property type="entry name" value="Cyt_P450_CS"/>
</dbReference>
<dbReference type="InterPro" id="IPR002397">
    <property type="entry name" value="Cyt_P450_B"/>
</dbReference>
<reference evidence="4" key="1">
    <citation type="journal article" date="2019" name="Int. J. Syst. Evol. Microbiol.">
        <title>The Global Catalogue of Microorganisms (GCM) 10K type strain sequencing project: providing services to taxonomists for standard genome sequencing and annotation.</title>
        <authorList>
            <consortium name="The Broad Institute Genomics Platform"/>
            <consortium name="The Broad Institute Genome Sequencing Center for Infectious Disease"/>
            <person name="Wu L."/>
            <person name="Ma J."/>
        </authorList>
    </citation>
    <scope>NUCLEOTIDE SEQUENCE [LARGE SCALE GENOMIC DNA]</scope>
    <source>
        <strain evidence="4">XZYJ18</strain>
    </source>
</reference>
<keyword evidence="4" id="KW-1185">Reference proteome</keyword>
<evidence type="ECO:0000313" key="4">
    <source>
        <dbReference type="Proteomes" id="UP001596175"/>
    </source>
</evidence>
<dbReference type="PANTHER" id="PTHR46696:SF1">
    <property type="entry name" value="CYTOCHROME P450 YJIB-RELATED"/>
    <property type="match status" value="1"/>
</dbReference>
<keyword evidence="2" id="KW-0408">Iron</keyword>
<evidence type="ECO:0000313" key="3">
    <source>
        <dbReference type="EMBL" id="MFC5140979.1"/>
    </source>
</evidence>
<keyword evidence="2" id="KW-0349">Heme</keyword>
<dbReference type="EMBL" id="JBHSKG010000013">
    <property type="protein sequence ID" value="MFC5140979.1"/>
    <property type="molecule type" value="Genomic_DNA"/>
</dbReference>
<comment type="similarity">
    <text evidence="1 2">Belongs to the cytochrome P450 family.</text>
</comment>
<dbReference type="PROSITE" id="PS00086">
    <property type="entry name" value="CYTOCHROME_P450"/>
    <property type="match status" value="1"/>
</dbReference>
<keyword evidence="2" id="KW-0503">Monooxygenase</keyword>
<keyword evidence="2" id="KW-0479">Metal-binding</keyword>
<dbReference type="Pfam" id="PF00067">
    <property type="entry name" value="p450"/>
    <property type="match status" value="1"/>
</dbReference>
<dbReference type="PRINTS" id="PR00359">
    <property type="entry name" value="BP450"/>
</dbReference>
<proteinExistence type="inferred from homology"/>